<sequence length="82" mass="9060">MMMAASVEPIAARAALKGKRFMKDNGAGLSFTFFFIGVYVCWTGRMAEKCSWDSCVAGDERREAKFSNRKPALWSLTAAVVD</sequence>
<organism evidence="2 3">
    <name type="scientific">Batillaria attramentaria</name>
    <dbReference type="NCBI Taxonomy" id="370345"/>
    <lineage>
        <taxon>Eukaryota</taxon>
        <taxon>Metazoa</taxon>
        <taxon>Spiralia</taxon>
        <taxon>Lophotrochozoa</taxon>
        <taxon>Mollusca</taxon>
        <taxon>Gastropoda</taxon>
        <taxon>Caenogastropoda</taxon>
        <taxon>Sorbeoconcha</taxon>
        <taxon>Cerithioidea</taxon>
        <taxon>Batillariidae</taxon>
        <taxon>Batillaria</taxon>
    </lineage>
</organism>
<keyword evidence="1" id="KW-0472">Membrane</keyword>
<dbReference type="Proteomes" id="UP001519460">
    <property type="component" value="Unassembled WGS sequence"/>
</dbReference>
<dbReference type="EMBL" id="JACVVK020000006">
    <property type="protein sequence ID" value="KAK7506766.1"/>
    <property type="molecule type" value="Genomic_DNA"/>
</dbReference>
<keyword evidence="1" id="KW-0812">Transmembrane</keyword>
<proteinExistence type="predicted"/>
<gene>
    <name evidence="2" type="ORF">BaRGS_00002241</name>
</gene>
<feature type="transmembrane region" description="Helical" evidence="1">
    <location>
        <begin position="26"/>
        <end position="42"/>
    </location>
</feature>
<keyword evidence="1" id="KW-1133">Transmembrane helix</keyword>
<name>A0ABD0M5R2_9CAEN</name>
<dbReference type="AlphaFoldDB" id="A0ABD0M5R2"/>
<evidence type="ECO:0000313" key="2">
    <source>
        <dbReference type="EMBL" id="KAK7506766.1"/>
    </source>
</evidence>
<evidence type="ECO:0000313" key="3">
    <source>
        <dbReference type="Proteomes" id="UP001519460"/>
    </source>
</evidence>
<reference evidence="2 3" key="1">
    <citation type="journal article" date="2023" name="Sci. Data">
        <title>Genome assembly of the Korean intertidal mud-creeper Batillaria attramentaria.</title>
        <authorList>
            <person name="Patra A.K."/>
            <person name="Ho P.T."/>
            <person name="Jun S."/>
            <person name="Lee S.J."/>
            <person name="Kim Y."/>
            <person name="Won Y.J."/>
        </authorList>
    </citation>
    <scope>NUCLEOTIDE SEQUENCE [LARGE SCALE GENOMIC DNA]</scope>
    <source>
        <strain evidence="2">Wonlab-2016</strain>
    </source>
</reference>
<evidence type="ECO:0000256" key="1">
    <source>
        <dbReference type="SAM" id="Phobius"/>
    </source>
</evidence>
<keyword evidence="3" id="KW-1185">Reference proteome</keyword>
<protein>
    <submittedName>
        <fullName evidence="2">Uncharacterized protein</fullName>
    </submittedName>
</protein>
<comment type="caution">
    <text evidence="2">The sequence shown here is derived from an EMBL/GenBank/DDBJ whole genome shotgun (WGS) entry which is preliminary data.</text>
</comment>
<accession>A0ABD0M5R2</accession>